<feature type="active site" description="Proton acceptor" evidence="5">
    <location>
        <position position="148"/>
    </location>
</feature>
<dbReference type="InterPro" id="IPR017150">
    <property type="entry name" value="Pept_M20_glutamate_carboxypep"/>
</dbReference>
<reference evidence="7" key="1">
    <citation type="submission" date="2021-05" db="EMBL/GenBank/DDBJ databases">
        <title>Novel Bacillus species.</title>
        <authorList>
            <person name="Liu G."/>
        </authorList>
    </citation>
    <scope>NUCLEOTIDE SEQUENCE</scope>
    <source>
        <strain evidence="7">FJAT-50051</strain>
    </source>
</reference>
<dbReference type="PANTHER" id="PTHR43808:SF9">
    <property type="entry name" value="BLL0789 PROTEIN"/>
    <property type="match status" value="1"/>
</dbReference>
<evidence type="ECO:0000313" key="7">
    <source>
        <dbReference type="EMBL" id="MBS4185923.1"/>
    </source>
</evidence>
<keyword evidence="3" id="KW-0378">Hydrolase</keyword>
<evidence type="ECO:0000259" key="6">
    <source>
        <dbReference type="Pfam" id="PF07687"/>
    </source>
</evidence>
<dbReference type="Pfam" id="PF01546">
    <property type="entry name" value="Peptidase_M20"/>
    <property type="match status" value="1"/>
</dbReference>
<sequence length="395" mass="43643">MLGVEKLIDIDNEKMEDMLNLLEKLVNMDSGSYFKQGIDEIGAVLSKEYESIGFDVHVHPHEERGNNLVIRHPDAIDPKVMIVAHMDTVFQRGTAEKRPFKIKGNYAYGPGVVDMKASLVSVLFAMKSLVERQDDAYKNVEIVLNSDEEIGSRHSRSLIEQIGKDKEYALIMEAAGKDGSIVTQRKGGARYKIKVEGVPAHSGSEHEKGRSAIEEIAYKTIKLHKITDYKKGITVNVGLLKGGTSANTIAPIAEAEVDVRITKLEQIKEVEQKMKEICSEPNIKGTKIKLAGQLNRPPMVKTKKSIELIGLVQDIGNEMGIEIKESFRGGCSDGSFTSSMGIATVDGLGPKGGNGHRDDEYLDISSLPERTALLAETISRLTHMHRTTQFKEKQK</sequence>
<dbReference type="Gene3D" id="3.30.70.360">
    <property type="match status" value="1"/>
</dbReference>
<dbReference type="InterPro" id="IPR036264">
    <property type="entry name" value="Bact_exopeptidase_dim_dom"/>
</dbReference>
<dbReference type="PIRSF" id="PIRSF037238">
    <property type="entry name" value="Carboxypeptidase_G2"/>
    <property type="match status" value="1"/>
</dbReference>
<evidence type="ECO:0000256" key="4">
    <source>
        <dbReference type="ARBA" id="ARBA00022833"/>
    </source>
</evidence>
<dbReference type="InterPro" id="IPR001261">
    <property type="entry name" value="ArgE/DapE_CS"/>
</dbReference>
<evidence type="ECO:0000256" key="1">
    <source>
        <dbReference type="ARBA" id="ARBA00001947"/>
    </source>
</evidence>
<dbReference type="AlphaFoldDB" id="A0A942T6E8"/>
<dbReference type="PROSITE" id="PS00758">
    <property type="entry name" value="ARGE_DAPE_CPG2_1"/>
    <property type="match status" value="1"/>
</dbReference>
<comment type="cofactor">
    <cofactor evidence="1">
        <name>Zn(2+)</name>
        <dbReference type="ChEBI" id="CHEBI:29105"/>
    </cofactor>
</comment>
<organism evidence="7">
    <name type="scientific">Neobacillus citreus</name>
    <dbReference type="NCBI Taxonomy" id="2833578"/>
    <lineage>
        <taxon>Bacteria</taxon>
        <taxon>Bacillati</taxon>
        <taxon>Bacillota</taxon>
        <taxon>Bacilli</taxon>
        <taxon>Bacillales</taxon>
        <taxon>Bacillaceae</taxon>
        <taxon>Neobacillus</taxon>
    </lineage>
</organism>
<feature type="domain" description="Peptidase M20 dimerisation" evidence="6">
    <location>
        <begin position="184"/>
        <end position="284"/>
    </location>
</feature>
<accession>A0A942T6E8</accession>
<dbReference type="CDD" id="cd03885">
    <property type="entry name" value="M20_CPDG2"/>
    <property type="match status" value="1"/>
</dbReference>
<keyword evidence="4" id="KW-0862">Zinc</keyword>
<name>A0A942T6E8_9BACI</name>
<proteinExistence type="predicted"/>
<dbReference type="Gene3D" id="3.40.630.10">
    <property type="entry name" value="Zn peptidases"/>
    <property type="match status" value="1"/>
</dbReference>
<dbReference type="InterPro" id="IPR050072">
    <property type="entry name" value="Peptidase_M20A"/>
</dbReference>
<dbReference type="Pfam" id="PF07687">
    <property type="entry name" value="M20_dimer"/>
    <property type="match status" value="1"/>
</dbReference>
<dbReference type="GO" id="GO:0016787">
    <property type="term" value="F:hydrolase activity"/>
    <property type="evidence" value="ECO:0007669"/>
    <property type="project" value="UniProtKB-KW"/>
</dbReference>
<gene>
    <name evidence="7" type="ORF">KHB02_31520</name>
</gene>
<dbReference type="SUPFAM" id="SSF53187">
    <property type="entry name" value="Zn-dependent exopeptidases"/>
    <property type="match status" value="1"/>
</dbReference>
<dbReference type="InterPro" id="IPR002933">
    <property type="entry name" value="Peptidase_M20"/>
</dbReference>
<dbReference type="EMBL" id="JAGYPE010000006">
    <property type="protein sequence ID" value="MBS4185923.1"/>
    <property type="molecule type" value="Genomic_DNA"/>
</dbReference>
<dbReference type="PANTHER" id="PTHR43808">
    <property type="entry name" value="ACETYLORNITHINE DEACETYLASE"/>
    <property type="match status" value="1"/>
</dbReference>
<comment type="caution">
    <text evidence="7">The sequence shown here is derived from an EMBL/GenBank/DDBJ whole genome shotgun (WGS) entry which is preliminary data.</text>
</comment>
<dbReference type="InterPro" id="IPR011650">
    <property type="entry name" value="Peptidase_M20_dimer"/>
</dbReference>
<dbReference type="SUPFAM" id="SSF55031">
    <property type="entry name" value="Bacterial exopeptidase dimerisation domain"/>
    <property type="match status" value="1"/>
</dbReference>
<keyword evidence="2" id="KW-0479">Metal-binding</keyword>
<dbReference type="GO" id="GO:0046872">
    <property type="term" value="F:metal ion binding"/>
    <property type="evidence" value="ECO:0007669"/>
    <property type="project" value="UniProtKB-KW"/>
</dbReference>
<protein>
    <submittedName>
        <fullName evidence="7">M20 family metallopeptidase</fullName>
    </submittedName>
</protein>
<evidence type="ECO:0000256" key="2">
    <source>
        <dbReference type="ARBA" id="ARBA00022723"/>
    </source>
</evidence>
<evidence type="ECO:0000256" key="5">
    <source>
        <dbReference type="PIRSR" id="PIRSR037238-1"/>
    </source>
</evidence>
<evidence type="ECO:0000256" key="3">
    <source>
        <dbReference type="ARBA" id="ARBA00022801"/>
    </source>
</evidence>
<feature type="active site" evidence="5">
    <location>
        <position position="87"/>
    </location>
</feature>